<keyword evidence="4" id="KW-1185">Reference proteome</keyword>
<sequence length="435" mass="48845">MADDITTLYANLSLNEEENTTIPLDASHLNVTDGSLCLVGKILSSRIINFDSIAAMFKRLWSPRHGLSCKPLGDNSILFQFRNRVDKQKVIAGSPWLFDKALLALSEVSGTQIGSQLEIKTCPFWIQVHNTPLGLMNRNFATTAANTIGSFIALDVDSEGLAIGRFLRIRVNLDISKPLRRVIKASLNGTDYILPIKYERLPNFCYFCGIIGHGDRECESRLLTPAVIEKFKRSLNFHGISVDARGRSGGLALLWHKDTSVTLRSFSDRFIDVDVELLGKLFRLTGVYGEPNVNLRRQSWNNFKNLATTPESPWIICGDFNEVLTQKEFQGSHPRALWQMELFRNTLQHLNMFDLGYEGSPFTWSRLLTSPHTQRARLDRATCNSIRMTSFHGRESTIAPLSFRTTTSSISKSRTVIRTFSDTTDAAFSGSRLAG</sequence>
<protein>
    <recommendedName>
        <fullName evidence="2">CCHC-type domain-containing protein</fullName>
    </recommendedName>
</protein>
<dbReference type="InterPro" id="IPR005135">
    <property type="entry name" value="Endo/exonuclease/phosphatase"/>
</dbReference>
<evidence type="ECO:0000256" key="1">
    <source>
        <dbReference type="PROSITE-ProRule" id="PRU00047"/>
    </source>
</evidence>
<evidence type="ECO:0000259" key="2">
    <source>
        <dbReference type="PROSITE" id="PS50158"/>
    </source>
</evidence>
<gene>
    <name evidence="3" type="ORF">DH2020_026050</name>
</gene>
<dbReference type="PANTHER" id="PTHR31286:SF167">
    <property type="entry name" value="OS09G0268800 PROTEIN"/>
    <property type="match status" value="1"/>
</dbReference>
<keyword evidence="1" id="KW-0479">Metal-binding</keyword>
<dbReference type="InterPro" id="IPR001878">
    <property type="entry name" value="Znf_CCHC"/>
</dbReference>
<feature type="domain" description="CCHC-type" evidence="2">
    <location>
        <begin position="205"/>
        <end position="220"/>
    </location>
</feature>
<dbReference type="Pfam" id="PF14392">
    <property type="entry name" value="zf-CCHC_4"/>
    <property type="match status" value="1"/>
</dbReference>
<dbReference type="Pfam" id="PF14111">
    <property type="entry name" value="DUF4283"/>
    <property type="match status" value="1"/>
</dbReference>
<evidence type="ECO:0000313" key="4">
    <source>
        <dbReference type="Proteomes" id="UP001318860"/>
    </source>
</evidence>
<accession>A0ABR0VY43</accession>
<dbReference type="InterPro" id="IPR040256">
    <property type="entry name" value="At4g02000-like"/>
</dbReference>
<proteinExistence type="predicted"/>
<dbReference type="InterPro" id="IPR025836">
    <property type="entry name" value="Zn_knuckle_CX2CX4HX4C"/>
</dbReference>
<dbReference type="EMBL" id="JABTTQ020000346">
    <property type="protein sequence ID" value="KAK6140252.1"/>
    <property type="molecule type" value="Genomic_DNA"/>
</dbReference>
<dbReference type="InterPro" id="IPR025558">
    <property type="entry name" value="DUF4283"/>
</dbReference>
<name>A0ABR0VY43_REHGL</name>
<dbReference type="Pfam" id="PF03372">
    <property type="entry name" value="Exo_endo_phos"/>
    <property type="match status" value="1"/>
</dbReference>
<evidence type="ECO:0000313" key="3">
    <source>
        <dbReference type="EMBL" id="KAK6140252.1"/>
    </source>
</evidence>
<comment type="caution">
    <text evidence="3">The sequence shown here is derived from an EMBL/GenBank/DDBJ whole genome shotgun (WGS) entry which is preliminary data.</text>
</comment>
<keyword evidence="1" id="KW-0863">Zinc-finger</keyword>
<dbReference type="Gene3D" id="3.60.10.10">
    <property type="entry name" value="Endonuclease/exonuclease/phosphatase"/>
    <property type="match status" value="1"/>
</dbReference>
<dbReference type="SUPFAM" id="SSF56219">
    <property type="entry name" value="DNase I-like"/>
    <property type="match status" value="1"/>
</dbReference>
<dbReference type="InterPro" id="IPR036691">
    <property type="entry name" value="Endo/exonu/phosph_ase_sf"/>
</dbReference>
<organism evidence="3 4">
    <name type="scientific">Rehmannia glutinosa</name>
    <name type="common">Chinese foxglove</name>
    <dbReference type="NCBI Taxonomy" id="99300"/>
    <lineage>
        <taxon>Eukaryota</taxon>
        <taxon>Viridiplantae</taxon>
        <taxon>Streptophyta</taxon>
        <taxon>Embryophyta</taxon>
        <taxon>Tracheophyta</taxon>
        <taxon>Spermatophyta</taxon>
        <taxon>Magnoliopsida</taxon>
        <taxon>eudicotyledons</taxon>
        <taxon>Gunneridae</taxon>
        <taxon>Pentapetalae</taxon>
        <taxon>asterids</taxon>
        <taxon>lamiids</taxon>
        <taxon>Lamiales</taxon>
        <taxon>Orobanchaceae</taxon>
        <taxon>Rehmannieae</taxon>
        <taxon>Rehmannia</taxon>
    </lineage>
</organism>
<reference evidence="3 4" key="1">
    <citation type="journal article" date="2021" name="Comput. Struct. Biotechnol. J.">
        <title>De novo genome assembly of the potent medicinal plant Rehmannia glutinosa using nanopore technology.</title>
        <authorList>
            <person name="Ma L."/>
            <person name="Dong C."/>
            <person name="Song C."/>
            <person name="Wang X."/>
            <person name="Zheng X."/>
            <person name="Niu Y."/>
            <person name="Chen S."/>
            <person name="Feng W."/>
        </authorList>
    </citation>
    <scope>NUCLEOTIDE SEQUENCE [LARGE SCALE GENOMIC DNA]</scope>
    <source>
        <strain evidence="3">DH-2019</strain>
    </source>
</reference>
<dbReference type="PANTHER" id="PTHR31286">
    <property type="entry name" value="GLYCINE-RICH CELL WALL STRUCTURAL PROTEIN 1.8-LIKE"/>
    <property type="match status" value="1"/>
</dbReference>
<dbReference type="PROSITE" id="PS50158">
    <property type="entry name" value="ZF_CCHC"/>
    <property type="match status" value="1"/>
</dbReference>
<keyword evidence="1" id="KW-0862">Zinc</keyword>
<dbReference type="Proteomes" id="UP001318860">
    <property type="component" value="Unassembled WGS sequence"/>
</dbReference>